<dbReference type="GO" id="GO:0060271">
    <property type="term" value="P:cilium assembly"/>
    <property type="evidence" value="ECO:0007669"/>
    <property type="project" value="InterPro"/>
</dbReference>
<dbReference type="Ensembl" id="ENSSGRT00000114631.1">
    <property type="protein sequence ID" value="ENSSGRP00000107891.1"/>
    <property type="gene ID" value="ENSSGRG00000053198.1"/>
</dbReference>
<dbReference type="Pfam" id="PF00612">
    <property type="entry name" value="IQ"/>
    <property type="match status" value="1"/>
</dbReference>
<evidence type="ECO:0000313" key="2">
    <source>
        <dbReference type="Proteomes" id="UP000472262"/>
    </source>
</evidence>
<sequence length="529" mass="60743">MTSLGDQRDLEACKLSLYSHGVLQYCSSSLKFSPAKIHGGYAVLTQMADLLSTCCVGLGAFRDMEVFSHEFLPSVVESLLFLAERLMNRALRDKAHNEIIRLFRKVFDSIGWLLRAHTHLIHHVLGSKHYENIQICEDDDVSFVTVTMWNNIFRANGAVVAEMGNRALTDIMDDIVYKMSSSSNPVIGRAAVKTLVLIMDHSSSTHQLIHRRYRGLADLAVKDWRGKGFDSVLDQLIDHLRSDVPWRDTKESSEEYVRAACIIQAALLLIGYKFVLLVDRKYWRASMSTNERTLHVKPFCEVFNCCLPLSAQVERYLGELENKAAVLIQRVWRGHRERRNFQQHRYILRQHRAAVTLQRAILQFLKRRRAQRSILTPLKGPKGLTDRRRTELRQHTQEHISLHPSSVTSAEGSLELHQRAQSLLHQHLINRASDRAQEQHRQALLAQINTDLELLLNAPSLKDARAEDVNLFLSRSCPVATRARQSHNALMQSMRLPWWRMLGEEFSSPEEPPRKDYDMDIESLYLGGN</sequence>
<keyword evidence="2" id="KW-1185">Reference proteome</keyword>
<name>A0A672SZS2_SINGR</name>
<dbReference type="SMART" id="SM00015">
    <property type="entry name" value="IQ"/>
    <property type="match status" value="2"/>
</dbReference>
<dbReference type="GO" id="GO:0005516">
    <property type="term" value="F:calmodulin binding"/>
    <property type="evidence" value="ECO:0007669"/>
    <property type="project" value="InterPro"/>
</dbReference>
<reference evidence="1" key="1">
    <citation type="submission" date="2025-08" db="UniProtKB">
        <authorList>
            <consortium name="Ensembl"/>
        </authorList>
    </citation>
    <scope>IDENTIFICATION</scope>
</reference>
<evidence type="ECO:0008006" key="3">
    <source>
        <dbReference type="Google" id="ProtNLM"/>
    </source>
</evidence>
<dbReference type="FunCoup" id="A0A672SZS2">
    <property type="interactions" value="1487"/>
</dbReference>
<dbReference type="InParanoid" id="A0A672SZS2"/>
<accession>A0A672SZS2</accession>
<dbReference type="Proteomes" id="UP000472262">
    <property type="component" value="Unassembled WGS sequence"/>
</dbReference>
<reference evidence="1" key="2">
    <citation type="submission" date="2025-09" db="UniProtKB">
        <authorList>
            <consortium name="Ensembl"/>
        </authorList>
    </citation>
    <scope>IDENTIFICATION</scope>
</reference>
<dbReference type="CDD" id="cd23767">
    <property type="entry name" value="IQCD"/>
    <property type="match status" value="1"/>
</dbReference>
<dbReference type="Gene3D" id="1.20.5.190">
    <property type="match status" value="1"/>
</dbReference>
<dbReference type="OMA" id="DDYIRLH"/>
<dbReference type="AlphaFoldDB" id="A0A672SZS2"/>
<dbReference type="PROSITE" id="PS50096">
    <property type="entry name" value="IQ"/>
    <property type="match status" value="1"/>
</dbReference>
<dbReference type="PANTHER" id="PTHR15673">
    <property type="entry name" value="IQ CALMODULIN-BINDING MOTIF CONTAINING PROTEIN 1"/>
    <property type="match status" value="1"/>
</dbReference>
<protein>
    <recommendedName>
        <fullName evidence="3">IQ motif containing B1</fullName>
    </recommendedName>
</protein>
<dbReference type="GO" id="GO:0005929">
    <property type="term" value="C:cilium"/>
    <property type="evidence" value="ECO:0007669"/>
    <property type="project" value="TreeGrafter"/>
</dbReference>
<proteinExistence type="predicted"/>
<evidence type="ECO:0000313" key="1">
    <source>
        <dbReference type="Ensembl" id="ENSSGRP00000107891.1"/>
    </source>
</evidence>
<dbReference type="InterPro" id="IPR000048">
    <property type="entry name" value="IQ_motif_EF-hand-BS"/>
</dbReference>
<dbReference type="InterPro" id="IPR028765">
    <property type="entry name" value="IQCB1"/>
</dbReference>
<organism evidence="1 2">
    <name type="scientific">Sinocyclocheilus grahami</name>
    <name type="common">Dianchi golden-line fish</name>
    <name type="synonym">Barbus grahami</name>
    <dbReference type="NCBI Taxonomy" id="75366"/>
    <lineage>
        <taxon>Eukaryota</taxon>
        <taxon>Metazoa</taxon>
        <taxon>Chordata</taxon>
        <taxon>Craniata</taxon>
        <taxon>Vertebrata</taxon>
        <taxon>Euteleostomi</taxon>
        <taxon>Actinopterygii</taxon>
        <taxon>Neopterygii</taxon>
        <taxon>Teleostei</taxon>
        <taxon>Ostariophysi</taxon>
        <taxon>Cypriniformes</taxon>
        <taxon>Cyprinidae</taxon>
        <taxon>Cyprininae</taxon>
        <taxon>Sinocyclocheilus</taxon>
    </lineage>
</organism>
<dbReference type="FunFam" id="1.20.5.190:FF:000048">
    <property type="entry name" value="IQ motif containing B1"/>
    <property type="match status" value="1"/>
</dbReference>
<dbReference type="PANTHER" id="PTHR15673:SF2">
    <property type="entry name" value="IQ CALMODULIN-BINDING MOTIF-CONTAINING PROTEIN 1"/>
    <property type="match status" value="1"/>
</dbReference>